<sequence>MNNVINLDFSTWRFTFLCGMHHFFAGEDRAGEAYSTSGCFSTCVDYVNNHLVMFKFARFRLYLFMSAAKQGGKNREGSTPEPPWGQTVPPTLEI</sequence>
<evidence type="ECO:0000256" key="1">
    <source>
        <dbReference type="SAM" id="MobiDB-lite"/>
    </source>
</evidence>
<reference evidence="2" key="1">
    <citation type="submission" date="2019-10" db="EMBL/GenBank/DDBJ databases">
        <authorList>
            <consortium name="DOE Joint Genome Institute"/>
            <person name="Kuo A."/>
            <person name="Miyauchi S."/>
            <person name="Kiss E."/>
            <person name="Drula E."/>
            <person name="Kohler A."/>
            <person name="Sanchez-Garcia M."/>
            <person name="Andreopoulos B."/>
            <person name="Barry K.W."/>
            <person name="Bonito G."/>
            <person name="Buee M."/>
            <person name="Carver A."/>
            <person name="Chen C."/>
            <person name="Cichocki N."/>
            <person name="Clum A."/>
            <person name="Culley D."/>
            <person name="Crous P.W."/>
            <person name="Fauchery L."/>
            <person name="Girlanda M."/>
            <person name="Hayes R."/>
            <person name="Keri Z."/>
            <person name="LaButti K."/>
            <person name="Lipzen A."/>
            <person name="Lombard V."/>
            <person name="Magnuson J."/>
            <person name="Maillard F."/>
            <person name="Morin E."/>
            <person name="Murat C."/>
            <person name="Nolan M."/>
            <person name="Ohm R."/>
            <person name="Pangilinan J."/>
            <person name="Pereira M."/>
            <person name="Perotto S."/>
            <person name="Peter M."/>
            <person name="Riley R."/>
            <person name="Sitrit Y."/>
            <person name="Stielow B."/>
            <person name="Szollosi G."/>
            <person name="Zifcakova L."/>
            <person name="Stursova M."/>
            <person name="Spatafora J.W."/>
            <person name="Tedersoo L."/>
            <person name="Vaario L.-M."/>
            <person name="Yamada A."/>
            <person name="Yan M."/>
            <person name="Wang P."/>
            <person name="Xu J."/>
            <person name="Bruns T."/>
            <person name="Baldrian P."/>
            <person name="Vilgalys R."/>
            <person name="Henrissat B."/>
            <person name="Grigoriev I.V."/>
            <person name="Hibbett D."/>
            <person name="Nagy L.G."/>
            <person name="Martin F.M."/>
        </authorList>
    </citation>
    <scope>NUCLEOTIDE SEQUENCE</scope>
    <source>
        <strain evidence="2">BED1</strain>
    </source>
</reference>
<keyword evidence="3" id="KW-1185">Reference proteome</keyword>
<evidence type="ECO:0000313" key="2">
    <source>
        <dbReference type="EMBL" id="KAF8432254.1"/>
    </source>
</evidence>
<proteinExistence type="predicted"/>
<feature type="region of interest" description="Disordered" evidence="1">
    <location>
        <begin position="70"/>
        <end position="94"/>
    </location>
</feature>
<dbReference type="Proteomes" id="UP001194468">
    <property type="component" value="Unassembled WGS sequence"/>
</dbReference>
<dbReference type="AlphaFoldDB" id="A0AAD4G9D6"/>
<protein>
    <submittedName>
        <fullName evidence="2">Uncharacterized protein</fullName>
    </submittedName>
</protein>
<name>A0AAD4G9D6_BOLED</name>
<accession>A0AAD4G9D6</accession>
<gene>
    <name evidence="2" type="ORF">L210DRAFT_2857638</name>
</gene>
<evidence type="ECO:0000313" key="3">
    <source>
        <dbReference type="Proteomes" id="UP001194468"/>
    </source>
</evidence>
<reference evidence="2" key="2">
    <citation type="journal article" date="2020" name="Nat. Commun.">
        <title>Large-scale genome sequencing of mycorrhizal fungi provides insights into the early evolution of symbiotic traits.</title>
        <authorList>
            <person name="Miyauchi S."/>
            <person name="Kiss E."/>
            <person name="Kuo A."/>
            <person name="Drula E."/>
            <person name="Kohler A."/>
            <person name="Sanchez-Garcia M."/>
            <person name="Morin E."/>
            <person name="Andreopoulos B."/>
            <person name="Barry K.W."/>
            <person name="Bonito G."/>
            <person name="Buee M."/>
            <person name="Carver A."/>
            <person name="Chen C."/>
            <person name="Cichocki N."/>
            <person name="Clum A."/>
            <person name="Culley D."/>
            <person name="Crous P.W."/>
            <person name="Fauchery L."/>
            <person name="Girlanda M."/>
            <person name="Hayes R.D."/>
            <person name="Keri Z."/>
            <person name="LaButti K."/>
            <person name="Lipzen A."/>
            <person name="Lombard V."/>
            <person name="Magnuson J."/>
            <person name="Maillard F."/>
            <person name="Murat C."/>
            <person name="Nolan M."/>
            <person name="Ohm R.A."/>
            <person name="Pangilinan J."/>
            <person name="Pereira M.F."/>
            <person name="Perotto S."/>
            <person name="Peter M."/>
            <person name="Pfister S."/>
            <person name="Riley R."/>
            <person name="Sitrit Y."/>
            <person name="Stielow J.B."/>
            <person name="Szollosi G."/>
            <person name="Zifcakova L."/>
            <person name="Stursova M."/>
            <person name="Spatafora J.W."/>
            <person name="Tedersoo L."/>
            <person name="Vaario L.M."/>
            <person name="Yamada A."/>
            <person name="Yan M."/>
            <person name="Wang P."/>
            <person name="Xu J."/>
            <person name="Bruns T."/>
            <person name="Baldrian P."/>
            <person name="Vilgalys R."/>
            <person name="Dunand C."/>
            <person name="Henrissat B."/>
            <person name="Grigoriev I.V."/>
            <person name="Hibbett D."/>
            <person name="Nagy L.G."/>
            <person name="Martin F.M."/>
        </authorList>
    </citation>
    <scope>NUCLEOTIDE SEQUENCE</scope>
    <source>
        <strain evidence="2">BED1</strain>
    </source>
</reference>
<comment type="caution">
    <text evidence="2">The sequence shown here is derived from an EMBL/GenBank/DDBJ whole genome shotgun (WGS) entry which is preliminary data.</text>
</comment>
<dbReference type="EMBL" id="WHUW01000042">
    <property type="protein sequence ID" value="KAF8432254.1"/>
    <property type="molecule type" value="Genomic_DNA"/>
</dbReference>
<organism evidence="2 3">
    <name type="scientific">Boletus edulis BED1</name>
    <dbReference type="NCBI Taxonomy" id="1328754"/>
    <lineage>
        <taxon>Eukaryota</taxon>
        <taxon>Fungi</taxon>
        <taxon>Dikarya</taxon>
        <taxon>Basidiomycota</taxon>
        <taxon>Agaricomycotina</taxon>
        <taxon>Agaricomycetes</taxon>
        <taxon>Agaricomycetidae</taxon>
        <taxon>Boletales</taxon>
        <taxon>Boletineae</taxon>
        <taxon>Boletaceae</taxon>
        <taxon>Boletoideae</taxon>
        <taxon>Boletus</taxon>
    </lineage>
</organism>